<dbReference type="WBParaSite" id="SVE_1277700.1">
    <property type="protein sequence ID" value="SVE_1277700.1"/>
    <property type="gene ID" value="SVE_1277700"/>
</dbReference>
<keyword evidence="2" id="KW-1185">Reference proteome</keyword>
<reference evidence="2" key="1">
    <citation type="submission" date="2014-07" db="EMBL/GenBank/DDBJ databases">
        <authorList>
            <person name="Martin A.A"/>
            <person name="De Silva N."/>
        </authorList>
    </citation>
    <scope>NUCLEOTIDE SEQUENCE</scope>
</reference>
<accession>A0A0K0FRS5</accession>
<evidence type="ECO:0000313" key="3">
    <source>
        <dbReference type="WBParaSite" id="SVE_1277700.1"/>
    </source>
</evidence>
<feature type="region of interest" description="Disordered" evidence="1">
    <location>
        <begin position="1"/>
        <end position="41"/>
    </location>
</feature>
<organism evidence="2 3">
    <name type="scientific">Strongyloides venezuelensis</name>
    <name type="common">Threadworm</name>
    <dbReference type="NCBI Taxonomy" id="75913"/>
    <lineage>
        <taxon>Eukaryota</taxon>
        <taxon>Metazoa</taxon>
        <taxon>Ecdysozoa</taxon>
        <taxon>Nematoda</taxon>
        <taxon>Chromadorea</taxon>
        <taxon>Rhabditida</taxon>
        <taxon>Tylenchina</taxon>
        <taxon>Panagrolaimomorpha</taxon>
        <taxon>Strongyloidoidea</taxon>
        <taxon>Strongyloididae</taxon>
        <taxon>Strongyloides</taxon>
    </lineage>
</organism>
<dbReference type="Proteomes" id="UP000035680">
    <property type="component" value="Unassembled WGS sequence"/>
</dbReference>
<evidence type="ECO:0000256" key="1">
    <source>
        <dbReference type="SAM" id="MobiDB-lite"/>
    </source>
</evidence>
<proteinExistence type="predicted"/>
<dbReference type="AlphaFoldDB" id="A0A0K0FRS5"/>
<protein>
    <submittedName>
        <fullName evidence="3">Lipoprotein</fullName>
    </submittedName>
</protein>
<evidence type="ECO:0000313" key="2">
    <source>
        <dbReference type="Proteomes" id="UP000035680"/>
    </source>
</evidence>
<sequence length="67" mass="7693">MKTILSSKQKEAKPNDDKSVQVNKQDDDKSDNQADNKLKEYGDNISEFSDFNTEEQGHVRLYRTSAL</sequence>
<reference evidence="3" key="2">
    <citation type="submission" date="2015-08" db="UniProtKB">
        <authorList>
            <consortium name="WormBaseParasite"/>
        </authorList>
    </citation>
    <scope>IDENTIFICATION</scope>
</reference>
<feature type="compositionally biased region" description="Basic and acidic residues" evidence="1">
    <location>
        <begin position="8"/>
        <end position="41"/>
    </location>
</feature>
<name>A0A0K0FRS5_STRVS</name>